<organism evidence="1 2">
    <name type="scientific">Flavobacterium limnosediminis JC2902</name>
    <dbReference type="NCBI Taxonomy" id="1341181"/>
    <lineage>
        <taxon>Bacteria</taxon>
        <taxon>Pseudomonadati</taxon>
        <taxon>Bacteroidota</taxon>
        <taxon>Flavobacteriia</taxon>
        <taxon>Flavobacteriales</taxon>
        <taxon>Flavobacteriaceae</taxon>
        <taxon>Flavobacterium</taxon>
    </lineage>
</organism>
<dbReference type="PATRIC" id="fig|1341181.4.peg.1858"/>
<keyword evidence="2" id="KW-1185">Reference proteome</keyword>
<name>V6SPX9_9FLAO</name>
<evidence type="ECO:0000313" key="2">
    <source>
        <dbReference type="Proteomes" id="UP000018004"/>
    </source>
</evidence>
<protein>
    <submittedName>
        <fullName evidence="1">Uncharacterized protein</fullName>
    </submittedName>
</protein>
<sequence>MALVLNAPVTATAMVAIGKIIFKKLLFMIIKIKSDDLLFSTGFQSYP</sequence>
<dbReference type="EMBL" id="AVGG01000007">
    <property type="protein sequence ID" value="ESU28519.1"/>
    <property type="molecule type" value="Genomic_DNA"/>
</dbReference>
<dbReference type="AlphaFoldDB" id="V6SPX9"/>
<gene>
    <name evidence="1" type="ORF">FLJC2902T_18910</name>
</gene>
<proteinExistence type="predicted"/>
<evidence type="ECO:0000313" key="1">
    <source>
        <dbReference type="EMBL" id="ESU28519.1"/>
    </source>
</evidence>
<reference evidence="1 2" key="1">
    <citation type="submission" date="2013-08" db="EMBL/GenBank/DDBJ databases">
        <title>Flavobacterium limnosediminis JC2902 genome sequencing.</title>
        <authorList>
            <person name="Lee K."/>
            <person name="Yi H."/>
            <person name="Park S."/>
            <person name="Chun J."/>
        </authorList>
    </citation>
    <scope>NUCLEOTIDE SEQUENCE [LARGE SCALE GENOMIC DNA]</scope>
    <source>
        <strain evidence="1 2">JC2902</strain>
    </source>
</reference>
<dbReference type="Proteomes" id="UP000018004">
    <property type="component" value="Unassembled WGS sequence"/>
</dbReference>
<comment type="caution">
    <text evidence="1">The sequence shown here is derived from an EMBL/GenBank/DDBJ whole genome shotgun (WGS) entry which is preliminary data.</text>
</comment>
<accession>V6SPX9</accession>